<dbReference type="CDD" id="cd14749">
    <property type="entry name" value="PBP2_XBP1_like"/>
    <property type="match status" value="1"/>
</dbReference>
<dbReference type="PANTHER" id="PTHR30061:SF50">
    <property type="entry name" value="MALTOSE_MALTODEXTRIN-BINDING PERIPLASMIC PROTEIN"/>
    <property type="match status" value="1"/>
</dbReference>
<evidence type="ECO:0000256" key="3">
    <source>
        <dbReference type="ARBA" id="ARBA00022729"/>
    </source>
</evidence>
<dbReference type="Gene3D" id="3.40.190.10">
    <property type="entry name" value="Periplasmic binding protein-like II"/>
    <property type="match status" value="1"/>
</dbReference>
<dbReference type="STRING" id="1123384.AJ81_09515"/>
<comment type="similarity">
    <text evidence="1">Belongs to the bacterial solute-binding protein 1 family.</text>
</comment>
<organism evidence="4 5">
    <name type="scientific">Pseudothermotoga hypogea DSM 11164 = NBRC 106472</name>
    <dbReference type="NCBI Taxonomy" id="1123384"/>
    <lineage>
        <taxon>Bacteria</taxon>
        <taxon>Thermotogati</taxon>
        <taxon>Thermotogota</taxon>
        <taxon>Thermotogae</taxon>
        <taxon>Thermotogales</taxon>
        <taxon>Thermotogaceae</taxon>
        <taxon>Pseudothermotoga</taxon>
    </lineage>
</organism>
<dbReference type="OrthoDB" id="9795467at2"/>
<dbReference type="GO" id="GO:0015768">
    <property type="term" value="P:maltose transport"/>
    <property type="evidence" value="ECO:0007669"/>
    <property type="project" value="TreeGrafter"/>
</dbReference>
<dbReference type="SUPFAM" id="SSF53850">
    <property type="entry name" value="Periplasmic binding protein-like II"/>
    <property type="match status" value="1"/>
</dbReference>
<accession>A0A0X1KT53</accession>
<evidence type="ECO:0000256" key="2">
    <source>
        <dbReference type="ARBA" id="ARBA00022448"/>
    </source>
</evidence>
<dbReference type="PANTHER" id="PTHR30061">
    <property type="entry name" value="MALTOSE-BINDING PERIPLASMIC PROTEIN"/>
    <property type="match status" value="1"/>
</dbReference>
<protein>
    <submittedName>
        <fullName evidence="4">ABC transporter substrate-binding protein</fullName>
    </submittedName>
</protein>
<keyword evidence="5" id="KW-1185">Reference proteome</keyword>
<keyword evidence="3" id="KW-0732">Signal</keyword>
<dbReference type="GO" id="GO:0055052">
    <property type="term" value="C:ATP-binding cassette (ABC) transporter complex, substrate-binding subunit-containing"/>
    <property type="evidence" value="ECO:0007669"/>
    <property type="project" value="TreeGrafter"/>
</dbReference>
<dbReference type="EMBL" id="CP007141">
    <property type="protein sequence ID" value="AJC74372.1"/>
    <property type="molecule type" value="Genomic_DNA"/>
</dbReference>
<dbReference type="KEGG" id="phy:AJ81_09515"/>
<proteinExistence type="inferred from homology"/>
<dbReference type="RefSeq" id="WP_031502447.1">
    <property type="nucleotide sequence ID" value="NC_022795.1"/>
</dbReference>
<dbReference type="PaxDb" id="1123384-AJ81_09515"/>
<sequence length="414" mass="47051">MKRSLLAALVVILILSVSVFGKVKIVYWQYYFETKVKAIDELIKEFQKLYPDIEVEHVTFPYEAFNEKVAASVPAGTGPDVVNLYYGWIPKYVTSGYLQPLPENEFSDEYFQKNFFPFVAKGVEFMGKRYAIPIAVRSLALFWNKDLFKEAKLDPEKPPRTLQELVEMAKKLTKYDKQGNIVQAGLATQPSGQGHHWIREVLVRQFGGAPYNQDYTKVTYYEVSQALKFYTDLITVHKVGYPGFMNDDITAFTSQAAAMNIDGSFRISALKKAGINFGVAELPEHNGIRSNFASFWANGITKNCTGEKLDAAIKFLKFLASEKVMEMWLEKVGELPANPAVAQKYYNDPIYGPFLRGLEYAHATFFVDETAQRKVMMDAVDKVWLKGVSPEQAFREAAQEEQVILDKFWKSVGK</sequence>
<evidence type="ECO:0000256" key="1">
    <source>
        <dbReference type="ARBA" id="ARBA00008520"/>
    </source>
</evidence>
<gene>
    <name evidence="4" type="ORF">AJ81_09515</name>
</gene>
<name>A0A0X1KT53_9THEM</name>
<dbReference type="InterPro" id="IPR006059">
    <property type="entry name" value="SBP"/>
</dbReference>
<dbReference type="PATRIC" id="fig|1123384.7.peg.1915"/>
<dbReference type="GO" id="GO:0042956">
    <property type="term" value="P:maltodextrin transmembrane transport"/>
    <property type="evidence" value="ECO:0007669"/>
    <property type="project" value="TreeGrafter"/>
</dbReference>
<keyword evidence="2" id="KW-0813">Transport</keyword>
<dbReference type="Pfam" id="PF13416">
    <property type="entry name" value="SBP_bac_8"/>
    <property type="match status" value="1"/>
</dbReference>
<reference evidence="4 5" key="1">
    <citation type="submission" date="2014-01" db="EMBL/GenBank/DDBJ databases">
        <title>Genome sequencing of Thermotog hypogea.</title>
        <authorList>
            <person name="Zhang X."/>
            <person name="Alvare G."/>
            <person name="Fristensky B."/>
            <person name="Chen L."/>
            <person name="Suen T."/>
            <person name="Chen Q."/>
            <person name="Ma K."/>
        </authorList>
    </citation>
    <scope>NUCLEOTIDE SEQUENCE [LARGE SCALE GENOMIC DNA]</scope>
    <source>
        <strain evidence="4 5">DSM 11164</strain>
    </source>
</reference>
<dbReference type="Proteomes" id="UP000077469">
    <property type="component" value="Chromosome"/>
</dbReference>
<evidence type="ECO:0000313" key="4">
    <source>
        <dbReference type="EMBL" id="AJC74372.1"/>
    </source>
</evidence>
<dbReference type="GO" id="GO:1901982">
    <property type="term" value="F:maltose binding"/>
    <property type="evidence" value="ECO:0007669"/>
    <property type="project" value="TreeGrafter"/>
</dbReference>
<evidence type="ECO:0000313" key="5">
    <source>
        <dbReference type="Proteomes" id="UP000077469"/>
    </source>
</evidence>
<dbReference type="AlphaFoldDB" id="A0A0X1KT53"/>